<evidence type="ECO:0000313" key="2">
    <source>
        <dbReference type="Proteomes" id="UP001060085"/>
    </source>
</evidence>
<protein>
    <submittedName>
        <fullName evidence="1">Uncharacterized protein</fullName>
    </submittedName>
</protein>
<evidence type="ECO:0000313" key="1">
    <source>
        <dbReference type="EMBL" id="KAI5674277.1"/>
    </source>
</evidence>
<proteinExistence type="predicted"/>
<accession>A0ACC0BNW0</accession>
<sequence>MHFRVETTNRAESEHSVLKLWLSTCHGDLDTVFLNIDSLIEGQIAYIKASLEFSKTKEKNNVKSNHIFYIVSNKISHLAFKKIWSKITRAVEIYDDPKNKCGHYLRTSHGLPCAYELITRFNHVLPIQLYDIDAFWKTLEISVRHPSAQQQDMNSDMDSLTDLLHQISTGPISKVREMRHLAKGVLNPVLLEDPGVTLTSPPEVAVNKGRKKTDSTKRDKSQADLFLVLALDLGRCTVRVLGRDPVREGDRHELLGKGAEGVTVAKNVIGDGNYGYRVVADFVFGDEHQWPELRRRMLYELEHSTNLYLVHRIHWPVDGPAQYAHWFETLDSLYIIANAFNLCVILIAQLSSTTVLPLYSYSDLPEGTLLQLNDMCPIPPLHVQWIHHRSEWVSNWAYLYQHRIADWKARVARDRK</sequence>
<comment type="caution">
    <text evidence="1">The sequence shown here is derived from an EMBL/GenBank/DDBJ whole genome shotgun (WGS) entry which is preliminary data.</text>
</comment>
<organism evidence="1 2">
    <name type="scientific">Catharanthus roseus</name>
    <name type="common">Madagascar periwinkle</name>
    <name type="synonym">Vinca rosea</name>
    <dbReference type="NCBI Taxonomy" id="4058"/>
    <lineage>
        <taxon>Eukaryota</taxon>
        <taxon>Viridiplantae</taxon>
        <taxon>Streptophyta</taxon>
        <taxon>Embryophyta</taxon>
        <taxon>Tracheophyta</taxon>
        <taxon>Spermatophyta</taxon>
        <taxon>Magnoliopsida</taxon>
        <taxon>eudicotyledons</taxon>
        <taxon>Gunneridae</taxon>
        <taxon>Pentapetalae</taxon>
        <taxon>asterids</taxon>
        <taxon>lamiids</taxon>
        <taxon>Gentianales</taxon>
        <taxon>Apocynaceae</taxon>
        <taxon>Rauvolfioideae</taxon>
        <taxon>Vinceae</taxon>
        <taxon>Catharanthinae</taxon>
        <taxon>Catharanthus</taxon>
    </lineage>
</organism>
<reference evidence="2" key="1">
    <citation type="journal article" date="2023" name="Nat. Plants">
        <title>Single-cell RNA sequencing provides a high-resolution roadmap for understanding the multicellular compartmentation of specialized metabolism.</title>
        <authorList>
            <person name="Sun S."/>
            <person name="Shen X."/>
            <person name="Li Y."/>
            <person name="Li Y."/>
            <person name="Wang S."/>
            <person name="Li R."/>
            <person name="Zhang H."/>
            <person name="Shen G."/>
            <person name="Guo B."/>
            <person name="Wei J."/>
            <person name="Xu J."/>
            <person name="St-Pierre B."/>
            <person name="Chen S."/>
            <person name="Sun C."/>
        </authorList>
    </citation>
    <scope>NUCLEOTIDE SEQUENCE [LARGE SCALE GENOMIC DNA]</scope>
</reference>
<dbReference type="EMBL" id="CM044703">
    <property type="protein sequence ID" value="KAI5674277.1"/>
    <property type="molecule type" value="Genomic_DNA"/>
</dbReference>
<gene>
    <name evidence="1" type="ORF">M9H77_14641</name>
</gene>
<keyword evidence="2" id="KW-1185">Reference proteome</keyword>
<name>A0ACC0BNW0_CATRO</name>
<dbReference type="Proteomes" id="UP001060085">
    <property type="component" value="Linkage Group LG03"/>
</dbReference>